<evidence type="ECO:0000256" key="1">
    <source>
        <dbReference type="PROSITE-ProRule" id="PRU10141"/>
    </source>
</evidence>
<evidence type="ECO:0000256" key="2">
    <source>
        <dbReference type="SAM" id="MobiDB-lite"/>
    </source>
</evidence>
<feature type="compositionally biased region" description="Basic residues" evidence="2">
    <location>
        <begin position="1"/>
        <end position="33"/>
    </location>
</feature>
<dbReference type="EMBL" id="CAJNYT010003055">
    <property type="protein sequence ID" value="CAF3521410.1"/>
    <property type="molecule type" value="Genomic_DNA"/>
</dbReference>
<feature type="compositionally biased region" description="Basic residues" evidence="2">
    <location>
        <begin position="84"/>
        <end position="115"/>
    </location>
</feature>
<evidence type="ECO:0000313" key="5">
    <source>
        <dbReference type="Proteomes" id="UP000663872"/>
    </source>
</evidence>
<dbReference type="InterPro" id="IPR008266">
    <property type="entry name" value="Tyr_kinase_AS"/>
</dbReference>
<dbReference type="AlphaFoldDB" id="A0A818I8J8"/>
<dbReference type="InterPro" id="IPR051681">
    <property type="entry name" value="Ser/Thr_Kinases-Pseudokinases"/>
</dbReference>
<organism evidence="4 5">
    <name type="scientific">Rotaria socialis</name>
    <dbReference type="NCBI Taxonomy" id="392032"/>
    <lineage>
        <taxon>Eukaryota</taxon>
        <taxon>Metazoa</taxon>
        <taxon>Spiralia</taxon>
        <taxon>Gnathifera</taxon>
        <taxon>Rotifera</taxon>
        <taxon>Eurotatoria</taxon>
        <taxon>Bdelloidea</taxon>
        <taxon>Philodinida</taxon>
        <taxon>Philodinidae</taxon>
        <taxon>Rotaria</taxon>
    </lineage>
</organism>
<proteinExistence type="predicted"/>
<keyword evidence="1" id="KW-0547">Nucleotide-binding</keyword>
<dbReference type="Pfam" id="PF07714">
    <property type="entry name" value="PK_Tyr_Ser-Thr"/>
    <property type="match status" value="1"/>
</dbReference>
<dbReference type="Gene3D" id="1.10.510.10">
    <property type="entry name" value="Transferase(Phosphotransferase) domain 1"/>
    <property type="match status" value="1"/>
</dbReference>
<dbReference type="SUPFAM" id="SSF56112">
    <property type="entry name" value="Protein kinase-like (PK-like)"/>
    <property type="match status" value="1"/>
</dbReference>
<feature type="binding site" evidence="1">
    <location>
        <position position="167"/>
    </location>
    <ligand>
        <name>ATP</name>
        <dbReference type="ChEBI" id="CHEBI:30616"/>
    </ligand>
</feature>
<comment type="caution">
    <text evidence="4">The sequence shown here is derived from an EMBL/GenBank/DDBJ whole genome shotgun (WGS) entry which is preliminary data.</text>
</comment>
<name>A0A818I8J8_9BILA</name>
<dbReference type="PROSITE" id="PS00107">
    <property type="entry name" value="PROTEIN_KINASE_ATP"/>
    <property type="match status" value="1"/>
</dbReference>
<dbReference type="InterPro" id="IPR017441">
    <property type="entry name" value="Protein_kinase_ATP_BS"/>
</dbReference>
<evidence type="ECO:0000313" key="4">
    <source>
        <dbReference type="EMBL" id="CAF3521410.1"/>
    </source>
</evidence>
<reference evidence="4" key="1">
    <citation type="submission" date="2021-02" db="EMBL/GenBank/DDBJ databases">
        <authorList>
            <person name="Nowell W R."/>
        </authorList>
    </citation>
    <scope>NUCLEOTIDE SEQUENCE</scope>
</reference>
<dbReference type="PANTHER" id="PTHR44329">
    <property type="entry name" value="SERINE/THREONINE-PROTEIN KINASE TNNI3K-RELATED"/>
    <property type="match status" value="1"/>
</dbReference>
<feature type="region of interest" description="Disordered" evidence="2">
    <location>
        <begin position="1"/>
        <end position="115"/>
    </location>
</feature>
<dbReference type="Proteomes" id="UP000663872">
    <property type="component" value="Unassembled WGS sequence"/>
</dbReference>
<feature type="domain" description="Protein kinase" evidence="3">
    <location>
        <begin position="138"/>
        <end position="411"/>
    </location>
</feature>
<dbReference type="InterPro" id="IPR001245">
    <property type="entry name" value="Ser-Thr/Tyr_kinase_cat_dom"/>
</dbReference>
<protein>
    <recommendedName>
        <fullName evidence="3">Protein kinase domain-containing protein</fullName>
    </recommendedName>
</protein>
<dbReference type="InterPro" id="IPR011009">
    <property type="entry name" value="Kinase-like_dom_sf"/>
</dbReference>
<dbReference type="InterPro" id="IPR000719">
    <property type="entry name" value="Prot_kinase_dom"/>
</dbReference>
<feature type="compositionally biased region" description="Basic residues" evidence="2">
    <location>
        <begin position="43"/>
        <end position="77"/>
    </location>
</feature>
<sequence length="438" mass="49672">MAKKKLKPKSNSKVSKRRTSTVGKNKAKIKKISTGRGGVNKGGVKKAKNNKKKVIKKKTVPKHSTKKANLKNPKKPLKSTGPKNKQKHLHKKVKKKTTKNKPKHSRKPSKIKTKHVNTPKRITPVEKDEIPIIKGSEIIQGRKLGEGGFGKVVEALGVFRGRKVAVKIPLRKEDFEEALIEFKKLRNFRHRNVVEAIAYCRDPAMFVMEFMAGGTLNSWLHDGNNKSIPLSWFQGIVLLTDIARGVKLLHDASLLHGDLSSNNVLLKRDHTTAKISDFGTVQMIEKYINASVAGQIDEAVGAFRWMAPQRLRFSKPDNYSDVWSYGCILIEFLTLPRKIPFTAASTAQLIAKLENYVEGDIRDLRIDLGEMDPEGPPSLQDLMYRCLKAKRVERPDYGQIVDELENVHNWLKKKYNSGQNKMKTNSKRIHSPDIRTWR</sequence>
<accession>A0A818I8J8</accession>
<dbReference type="PROSITE" id="PS50011">
    <property type="entry name" value="PROTEIN_KINASE_DOM"/>
    <property type="match status" value="1"/>
</dbReference>
<keyword evidence="1" id="KW-0067">ATP-binding</keyword>
<gene>
    <name evidence="4" type="ORF">GRG538_LOCUS18762</name>
</gene>
<dbReference type="GO" id="GO:0004674">
    <property type="term" value="F:protein serine/threonine kinase activity"/>
    <property type="evidence" value="ECO:0007669"/>
    <property type="project" value="TreeGrafter"/>
</dbReference>
<dbReference type="PROSITE" id="PS00109">
    <property type="entry name" value="PROTEIN_KINASE_TYR"/>
    <property type="match status" value="1"/>
</dbReference>
<dbReference type="GO" id="GO:0005524">
    <property type="term" value="F:ATP binding"/>
    <property type="evidence" value="ECO:0007669"/>
    <property type="project" value="UniProtKB-UniRule"/>
</dbReference>
<evidence type="ECO:0000259" key="3">
    <source>
        <dbReference type="PROSITE" id="PS50011"/>
    </source>
</evidence>